<organism evidence="4 5">
    <name type="scientific">Poritiphilus flavus</name>
    <dbReference type="NCBI Taxonomy" id="2697053"/>
    <lineage>
        <taxon>Bacteria</taxon>
        <taxon>Pseudomonadati</taxon>
        <taxon>Bacteroidota</taxon>
        <taxon>Flavobacteriia</taxon>
        <taxon>Flavobacteriales</taxon>
        <taxon>Flavobacteriaceae</taxon>
        <taxon>Poritiphilus</taxon>
    </lineage>
</organism>
<feature type="active site" description="Proton donor/acceptor" evidence="1">
    <location>
        <position position="221"/>
    </location>
</feature>
<feature type="binding site" evidence="2">
    <location>
        <position position="144"/>
    </location>
    <ligand>
        <name>substrate</name>
    </ligand>
</feature>
<keyword evidence="2" id="KW-0479">Metal-binding</keyword>
<proteinExistence type="predicted"/>
<evidence type="ECO:0000256" key="2">
    <source>
        <dbReference type="PIRSR" id="PIRSR605511-2"/>
    </source>
</evidence>
<feature type="binding site" evidence="2">
    <location>
        <position position="174"/>
    </location>
    <ligand>
        <name>a divalent metal cation</name>
        <dbReference type="ChEBI" id="CHEBI:60240"/>
    </ligand>
</feature>
<dbReference type="AlphaFoldDB" id="A0A6L9E8Z8"/>
<evidence type="ECO:0000313" key="4">
    <source>
        <dbReference type="EMBL" id="NAS11038.1"/>
    </source>
</evidence>
<dbReference type="PRINTS" id="PR01790">
    <property type="entry name" value="SMP30FAMILY"/>
</dbReference>
<evidence type="ECO:0000256" key="1">
    <source>
        <dbReference type="PIRSR" id="PIRSR605511-1"/>
    </source>
</evidence>
<dbReference type="InterPro" id="IPR005511">
    <property type="entry name" value="SMP-30"/>
</dbReference>
<evidence type="ECO:0000259" key="3">
    <source>
        <dbReference type="Pfam" id="PF08450"/>
    </source>
</evidence>
<dbReference type="InterPro" id="IPR051262">
    <property type="entry name" value="SMP-30/CGR1_Lactonase"/>
</dbReference>
<feature type="binding site" evidence="2">
    <location>
        <position position="130"/>
    </location>
    <ligand>
        <name>substrate</name>
    </ligand>
</feature>
<keyword evidence="5" id="KW-1185">Reference proteome</keyword>
<feature type="domain" description="SMP-30/Gluconolactonase/LRE-like region" evidence="3">
    <location>
        <begin position="45"/>
        <end position="277"/>
    </location>
</feature>
<dbReference type="Proteomes" id="UP000475249">
    <property type="component" value="Unassembled WGS sequence"/>
</dbReference>
<evidence type="ECO:0000313" key="5">
    <source>
        <dbReference type="Proteomes" id="UP000475249"/>
    </source>
</evidence>
<dbReference type="PANTHER" id="PTHR47572:SF5">
    <property type="entry name" value="BLR2277 PROTEIN"/>
    <property type="match status" value="1"/>
</dbReference>
<dbReference type="PANTHER" id="PTHR47572">
    <property type="entry name" value="LIPOPROTEIN-RELATED"/>
    <property type="match status" value="1"/>
</dbReference>
<reference evidence="4 5" key="1">
    <citation type="submission" date="2020-01" db="EMBL/GenBank/DDBJ databases">
        <title>Bacteria diversity of Porities sp.</title>
        <authorList>
            <person name="Wang G."/>
        </authorList>
    </citation>
    <scope>NUCLEOTIDE SEQUENCE [LARGE SCALE GENOMIC DNA]</scope>
    <source>
        <strain evidence="4 5">R33</strain>
    </source>
</reference>
<keyword evidence="2" id="KW-0862">Zinc</keyword>
<dbReference type="InterPro" id="IPR013658">
    <property type="entry name" value="SGL"/>
</dbReference>
<accession>A0A6L9E8Z8</accession>
<dbReference type="InterPro" id="IPR011042">
    <property type="entry name" value="6-blade_b-propeller_TolB-like"/>
</dbReference>
<name>A0A6L9E8Z8_9FLAO</name>
<dbReference type="EMBL" id="WXYO01000001">
    <property type="protein sequence ID" value="NAS11038.1"/>
    <property type="molecule type" value="Genomic_DNA"/>
</dbReference>
<comment type="caution">
    <text evidence="4">The sequence shown here is derived from an EMBL/GenBank/DDBJ whole genome shotgun (WGS) entry which is preliminary data.</text>
</comment>
<gene>
    <name evidence="4" type="ORF">GTQ38_03425</name>
</gene>
<dbReference type="Gene3D" id="2.120.10.30">
    <property type="entry name" value="TolB, C-terminal domain"/>
    <property type="match status" value="1"/>
</dbReference>
<sequence>MHSMRSLIKILFGIFLIPYLSSCQQGPLKSTDFSEEAAFTSGIEGPAVNAEGLLFAVNFEKEGTIGKVDQNGKGELYLTLPEGSIGNGIRFDADGNMFIADYKGHSVYRVSPGTSVPEIWVRDTTMNQPNDLAMDYKGGIYLSDPNWAESTGNLWYVSPDRKLIRLEENMGTTNGVEVSPDGKYLYVNESVQRKVWRYSIDENGRVSGKALFHSFENFGMDGMRCDMKGNLYITRYGKGTVAILNPDGKLLEEVILKGKKPSNITFGGADGTTCFVTLQDRGCLEQFSALNPGNHYNKIH</sequence>
<dbReference type="GO" id="GO:0046872">
    <property type="term" value="F:metal ion binding"/>
    <property type="evidence" value="ECO:0007669"/>
    <property type="project" value="UniProtKB-KW"/>
</dbReference>
<protein>
    <submittedName>
        <fullName evidence="4">SMP-30/gluconolactonase/LRE family protein</fullName>
    </submittedName>
</protein>
<feature type="binding site" evidence="2">
    <location>
        <position position="221"/>
    </location>
    <ligand>
        <name>a divalent metal cation</name>
        <dbReference type="ChEBI" id="CHEBI:60240"/>
    </ligand>
</feature>
<comment type="cofactor">
    <cofactor evidence="2">
        <name>Zn(2+)</name>
        <dbReference type="ChEBI" id="CHEBI:29105"/>
    </cofactor>
    <text evidence="2">Binds 1 divalent metal cation per subunit.</text>
</comment>
<dbReference type="Pfam" id="PF08450">
    <property type="entry name" value="SGL"/>
    <property type="match status" value="1"/>
</dbReference>
<dbReference type="SUPFAM" id="SSF63829">
    <property type="entry name" value="Calcium-dependent phosphotriesterase"/>
    <property type="match status" value="1"/>
</dbReference>